<evidence type="ECO:0000256" key="2">
    <source>
        <dbReference type="HAMAP-Rule" id="MF_00460"/>
    </source>
</evidence>
<dbReference type="Gene3D" id="3.10.20.280">
    <property type="entry name" value="RnfH-like"/>
    <property type="match status" value="1"/>
</dbReference>
<dbReference type="AlphaFoldDB" id="C3X6R4"/>
<dbReference type="SUPFAM" id="SSF54285">
    <property type="entry name" value="MoaD/ThiS"/>
    <property type="match status" value="1"/>
</dbReference>
<dbReference type="eggNOG" id="COG2914">
    <property type="taxonomic scope" value="Bacteria"/>
</dbReference>
<sequence>MDNTGFSSKRLIPVQICYAEPENQVLLDIEVPENTRLVDAILQSGITEKLPHAPKEGEVGIFGKKRPLDTPLKAHDRIEIYRPLKIEPQEARRLRVRQPTGN</sequence>
<dbReference type="InterPro" id="IPR037021">
    <property type="entry name" value="RnfH_sf"/>
</dbReference>
<dbReference type="HAMAP" id="MF_00460">
    <property type="entry name" value="UPF0125_RnfH"/>
    <property type="match status" value="1"/>
</dbReference>
<dbReference type="RefSeq" id="WP_005878903.1">
    <property type="nucleotide sequence ID" value="NZ_CABMNL010000001.1"/>
</dbReference>
<keyword evidence="4" id="KW-1185">Reference proteome</keyword>
<evidence type="ECO:0000256" key="1">
    <source>
        <dbReference type="ARBA" id="ARBA00010645"/>
    </source>
</evidence>
<comment type="similarity">
    <text evidence="1 2">Belongs to the UPF0125 (RnfH) family.</text>
</comment>
<reference evidence="3" key="1">
    <citation type="submission" date="2011-10" db="EMBL/GenBank/DDBJ databases">
        <title>The Genome Sequence of Oxalobacter formigenes HOxBLS.</title>
        <authorList>
            <consortium name="The Broad Institute Genome Sequencing Platform"/>
            <person name="Earl A."/>
            <person name="Ward D."/>
            <person name="Feldgarden M."/>
            <person name="Gevers D."/>
            <person name="Allison M.J."/>
            <person name="Humphrey S."/>
            <person name="Young S.K."/>
            <person name="Zeng Q."/>
            <person name="Gargeya S."/>
            <person name="Fitzgerald M."/>
            <person name="Haas B."/>
            <person name="Abouelleil A."/>
            <person name="Alvarado L."/>
            <person name="Arachchi H.M."/>
            <person name="Berlin A."/>
            <person name="Brown A."/>
            <person name="Chapman S.B."/>
            <person name="Chen Z."/>
            <person name="Dunbar C."/>
            <person name="Freedman E."/>
            <person name="Gearin G."/>
            <person name="Goldberg J."/>
            <person name="Griggs A."/>
            <person name="Gujja S."/>
            <person name="Heiman D."/>
            <person name="Howarth C."/>
            <person name="Larson L."/>
            <person name="Lui A."/>
            <person name="MacDonald P.J.P."/>
            <person name="Montmayeur A."/>
            <person name="Murphy C."/>
            <person name="Neiman D."/>
            <person name="Pearson M."/>
            <person name="Priest M."/>
            <person name="Roberts A."/>
            <person name="Saif S."/>
            <person name="Shea T."/>
            <person name="Shenoy N."/>
            <person name="Sisk P."/>
            <person name="Stolte C."/>
            <person name="Sykes S."/>
            <person name="Wortman J."/>
            <person name="Nusbaum C."/>
            <person name="Birren B."/>
        </authorList>
    </citation>
    <scope>NUCLEOTIDE SEQUENCE [LARGE SCALE GENOMIC DNA]</scope>
    <source>
        <strain evidence="3">HOxBLS</strain>
    </source>
</reference>
<dbReference type="PANTHER" id="PTHR37483:SF1">
    <property type="entry name" value="UPF0125 PROTEIN RATB"/>
    <property type="match status" value="1"/>
</dbReference>
<dbReference type="InterPro" id="IPR016155">
    <property type="entry name" value="Mopterin_synth/thiamin_S_b"/>
</dbReference>
<proteinExistence type="inferred from homology"/>
<dbReference type="HOGENOM" id="CLU_150721_2_0_4"/>
<dbReference type="InterPro" id="IPR005346">
    <property type="entry name" value="RnfH"/>
</dbReference>
<dbReference type="Proteomes" id="UP000003973">
    <property type="component" value="Unassembled WGS sequence"/>
</dbReference>
<evidence type="ECO:0000313" key="4">
    <source>
        <dbReference type="Proteomes" id="UP000003973"/>
    </source>
</evidence>
<dbReference type="Pfam" id="PF03658">
    <property type="entry name" value="Ub-RnfH"/>
    <property type="match status" value="1"/>
</dbReference>
<dbReference type="EMBL" id="ACDP02000005">
    <property type="protein sequence ID" value="EEO28900.1"/>
    <property type="molecule type" value="Genomic_DNA"/>
</dbReference>
<gene>
    <name evidence="3" type="ORF">OFAG_02053</name>
</gene>
<organism evidence="3 4">
    <name type="scientific">Oxalobacter paraformigenes</name>
    <dbReference type="NCBI Taxonomy" id="556268"/>
    <lineage>
        <taxon>Bacteria</taxon>
        <taxon>Pseudomonadati</taxon>
        <taxon>Pseudomonadota</taxon>
        <taxon>Betaproteobacteria</taxon>
        <taxon>Burkholderiales</taxon>
        <taxon>Oxalobacteraceae</taxon>
        <taxon>Oxalobacter</taxon>
    </lineage>
</organism>
<evidence type="ECO:0000313" key="3">
    <source>
        <dbReference type="EMBL" id="EEO28900.1"/>
    </source>
</evidence>
<name>C3X6R4_9BURK</name>
<dbReference type="PANTHER" id="PTHR37483">
    <property type="entry name" value="UPF0125 PROTEIN RATB"/>
    <property type="match status" value="1"/>
</dbReference>
<protein>
    <recommendedName>
        <fullName evidence="2">UPF0125 protein OFAG_02053</fullName>
    </recommendedName>
</protein>
<accession>C3X6R4</accession>
<comment type="caution">
    <text evidence="3">The sequence shown here is derived from an EMBL/GenBank/DDBJ whole genome shotgun (WGS) entry which is preliminary data.</text>
</comment>